<feature type="transmembrane region" description="Helical" evidence="1">
    <location>
        <begin position="890"/>
        <end position="913"/>
    </location>
</feature>
<dbReference type="STRING" id="655015.B1812_09675"/>
<evidence type="ECO:0000313" key="3">
    <source>
        <dbReference type="Proteomes" id="UP000193978"/>
    </source>
</evidence>
<evidence type="ECO:0000256" key="1">
    <source>
        <dbReference type="SAM" id="Phobius"/>
    </source>
</evidence>
<name>A0A1W6MUM8_9HYPH</name>
<proteinExistence type="predicted"/>
<dbReference type="Gene3D" id="3.30.70.1320">
    <property type="entry name" value="Multidrug efflux transporter AcrB pore domain like"/>
    <property type="match status" value="1"/>
</dbReference>
<dbReference type="Proteomes" id="UP000193978">
    <property type="component" value="Chromosome"/>
</dbReference>
<dbReference type="InterPro" id="IPR027463">
    <property type="entry name" value="AcrB_DN_DC_subdom"/>
</dbReference>
<dbReference type="Pfam" id="PF00873">
    <property type="entry name" value="ACR_tran"/>
    <property type="match status" value="1"/>
</dbReference>
<dbReference type="Gene3D" id="3.30.70.1440">
    <property type="entry name" value="Multidrug efflux transporter AcrB pore domain"/>
    <property type="match status" value="1"/>
</dbReference>
<feature type="transmembrane region" description="Helical" evidence="1">
    <location>
        <begin position="995"/>
        <end position="1013"/>
    </location>
</feature>
<dbReference type="Gene3D" id="3.30.70.1430">
    <property type="entry name" value="Multidrug efflux transporter AcrB pore domain"/>
    <property type="match status" value="2"/>
</dbReference>
<dbReference type="PANTHER" id="PTHR32063">
    <property type="match status" value="1"/>
</dbReference>
<evidence type="ECO:0000313" key="2">
    <source>
        <dbReference type="EMBL" id="ARN81303.1"/>
    </source>
</evidence>
<dbReference type="AlphaFoldDB" id="A0A1W6MUM8"/>
<keyword evidence="1" id="KW-0472">Membrane</keyword>
<keyword evidence="3" id="KW-1185">Reference proteome</keyword>
<sequence length="1065" mass="115168">MWIVRFALRFPHTFYVLAMLILFLGVTAILAMPTDIFPEINIPVVSVIWQYTGLSTPEMEQRVTTYSEYSISSNVNGIKNMEGQTLNGISVQKIFFQPDVSLDLAISEIVAATNSIRALMPPGIEPPWIVEYNASSVPVLQISLSSSTLSEQQLYDYGIYRLRQLLAPIHGVTLPTPSGGKYRQIMVDINPEKLLAKGLTPLDIVNSVNSQALTLPAGTAKIGDRDYNVRTNALPITIDALNNIPVKYADGATVFVKDVAQVRDGSAVQQNVVRENGRRSVLISVIKNGNASTVEVVRRVKEALVVARKSAPPGLEIKELFDQSVFVTDSVTGVVREGVIAAGLTALMILLFLGSWRSTLIVMISIPLAILSALVVLHLLGGTLNTMTLGGLALAVGVLVDDSTVTIENTHRLLTEEKKPLPEATLHGAAEIAVPTLVSTLAISCVFTSVVFLQGPPKYLFTPLGEAVVFAMLASYGLSRTLTPVTIGLLLQGEHHGDEKGEGKGPGRMGWFARFHQAFEERFERFRAAYVELLHLILNRRFLAPIAAVVVLALGGVMFAFVGRDFFPPIDAGQIVLHVRAPPATRIEVTEQIFQAVENKIREVIPEKDLELIVDNIGLPARLYNLAFSDGTTIGVNDGVIQVALKEDHAPTAEYVRRLREELRAAFPENIFYFQAADMVTQILNFGIPAQIDLRTIGYDRVKNLRIAREMQRKLAEIPGIADAHIQQEVDAPQFFVDIDRARAIQFGLTATQVANNLNVSLASSVQVSPNFWTDPSSGIPYYFAVQTPQYLVDSMNALVNTPISTATAPTGDPIPAMLSTVASIRRNSVATNANHSNIQPVYDIYANVQSRDLGGVAASLNGVIAEFEKQLSPGNSIEIAGQIPSMKDAFGNMTTGLIFAAVFVYMLMVLNYQTFGDPLVVILALPATFCGIVTMLFVTGTTLSVPSLMGAIMAVGVASANSILLVTFAREQQLAGMSAFDAAIAAGRTRMRPVLMTATAMIVGMTPMAIGGPGEEQNAALARAVIGGLLFATPTTLLFVPYLFAVLRKGNDGKKTHGVFAEEI</sequence>
<dbReference type="SUPFAM" id="SSF82693">
    <property type="entry name" value="Multidrug efflux transporter AcrB pore domain, PN1, PN2, PC1 and PC2 subdomains"/>
    <property type="match status" value="2"/>
</dbReference>
<accession>A0A1W6MUM8</accession>
<feature type="transmembrane region" description="Helical" evidence="1">
    <location>
        <begin position="920"/>
        <end position="940"/>
    </location>
</feature>
<feature type="transmembrane region" description="Helical" evidence="1">
    <location>
        <begin position="334"/>
        <end position="353"/>
    </location>
</feature>
<dbReference type="Gene3D" id="1.20.1640.10">
    <property type="entry name" value="Multidrug efflux transporter AcrB transmembrane domain"/>
    <property type="match status" value="2"/>
</dbReference>
<dbReference type="OrthoDB" id="9759330at2"/>
<keyword evidence="1" id="KW-0812">Transmembrane</keyword>
<dbReference type="EMBL" id="CP019948">
    <property type="protein sequence ID" value="ARN81303.1"/>
    <property type="molecule type" value="Genomic_DNA"/>
</dbReference>
<dbReference type="GO" id="GO:0042910">
    <property type="term" value="F:xenobiotic transmembrane transporter activity"/>
    <property type="evidence" value="ECO:0007669"/>
    <property type="project" value="TreeGrafter"/>
</dbReference>
<feature type="transmembrane region" description="Helical" evidence="1">
    <location>
        <begin position="542"/>
        <end position="562"/>
    </location>
</feature>
<organism evidence="2 3">
    <name type="scientific">Methylocystis bryophila</name>
    <dbReference type="NCBI Taxonomy" id="655015"/>
    <lineage>
        <taxon>Bacteria</taxon>
        <taxon>Pseudomonadati</taxon>
        <taxon>Pseudomonadota</taxon>
        <taxon>Alphaproteobacteria</taxon>
        <taxon>Hyphomicrobiales</taxon>
        <taxon>Methylocystaceae</taxon>
        <taxon>Methylocystis</taxon>
    </lineage>
</organism>
<dbReference type="GO" id="GO:0005886">
    <property type="term" value="C:plasma membrane"/>
    <property type="evidence" value="ECO:0007669"/>
    <property type="project" value="TreeGrafter"/>
</dbReference>
<dbReference type="SUPFAM" id="SSF82866">
    <property type="entry name" value="Multidrug efflux transporter AcrB transmembrane domain"/>
    <property type="match status" value="2"/>
</dbReference>
<dbReference type="KEGG" id="mbry:B1812_09675"/>
<dbReference type="SUPFAM" id="SSF82714">
    <property type="entry name" value="Multidrug efflux transporter AcrB TolC docking domain, DN and DC subdomains"/>
    <property type="match status" value="2"/>
</dbReference>
<gene>
    <name evidence="2" type="ORF">B1812_09675</name>
</gene>
<feature type="transmembrane region" description="Helical" evidence="1">
    <location>
        <begin position="428"/>
        <end position="453"/>
    </location>
</feature>
<feature type="transmembrane region" description="Helical" evidence="1">
    <location>
        <begin position="360"/>
        <end position="381"/>
    </location>
</feature>
<feature type="transmembrane region" description="Helical" evidence="1">
    <location>
        <begin position="946"/>
        <end position="969"/>
    </location>
</feature>
<dbReference type="PRINTS" id="PR00702">
    <property type="entry name" value="ACRIFLAVINRP"/>
</dbReference>
<dbReference type="PANTHER" id="PTHR32063:SF8">
    <property type="entry name" value="CATION EFFLUX PROTEIN"/>
    <property type="match status" value="1"/>
</dbReference>
<feature type="transmembrane region" description="Helical" evidence="1">
    <location>
        <begin position="1025"/>
        <end position="1048"/>
    </location>
</feature>
<protein>
    <submittedName>
        <fullName evidence="2">RND transporter</fullName>
    </submittedName>
</protein>
<dbReference type="InterPro" id="IPR001036">
    <property type="entry name" value="Acrflvin-R"/>
</dbReference>
<keyword evidence="1" id="KW-1133">Transmembrane helix</keyword>
<dbReference type="RefSeq" id="WP_085771398.1">
    <property type="nucleotide sequence ID" value="NZ_AP027149.1"/>
</dbReference>
<feature type="transmembrane region" description="Helical" evidence="1">
    <location>
        <begin position="12"/>
        <end position="32"/>
    </location>
</feature>
<reference evidence="2 3" key="1">
    <citation type="submission" date="2017-02" db="EMBL/GenBank/DDBJ databases">
        <authorList>
            <person name="Peterson S.W."/>
        </authorList>
    </citation>
    <scope>NUCLEOTIDE SEQUENCE [LARGE SCALE GENOMIC DNA]</scope>
    <source>
        <strain evidence="2 3">S285</strain>
    </source>
</reference>
<dbReference type="Gene3D" id="3.30.2090.10">
    <property type="entry name" value="Multidrug efflux transporter AcrB TolC docking domain, DN and DC subdomains"/>
    <property type="match status" value="2"/>
</dbReference>